<comment type="caution">
    <text evidence="1">The sequence shown here is derived from an EMBL/GenBank/DDBJ whole genome shotgun (WGS) entry which is preliminary data.</text>
</comment>
<organism evidence="1 2">
    <name type="scientific">Solanum pinnatisectum</name>
    <name type="common">tansyleaf nightshade</name>
    <dbReference type="NCBI Taxonomy" id="50273"/>
    <lineage>
        <taxon>Eukaryota</taxon>
        <taxon>Viridiplantae</taxon>
        <taxon>Streptophyta</taxon>
        <taxon>Embryophyta</taxon>
        <taxon>Tracheophyta</taxon>
        <taxon>Spermatophyta</taxon>
        <taxon>Magnoliopsida</taxon>
        <taxon>eudicotyledons</taxon>
        <taxon>Gunneridae</taxon>
        <taxon>Pentapetalae</taxon>
        <taxon>asterids</taxon>
        <taxon>lamiids</taxon>
        <taxon>Solanales</taxon>
        <taxon>Solanaceae</taxon>
        <taxon>Solanoideae</taxon>
        <taxon>Solaneae</taxon>
        <taxon>Solanum</taxon>
    </lineage>
</organism>
<dbReference type="AlphaFoldDB" id="A0AAV9LRM6"/>
<dbReference type="PANTHER" id="PTHR35218">
    <property type="entry name" value="RNASE H DOMAIN-CONTAINING PROTEIN"/>
    <property type="match status" value="1"/>
</dbReference>
<dbReference type="EMBL" id="JAWPEI010000004">
    <property type="protein sequence ID" value="KAK4728133.1"/>
    <property type="molecule type" value="Genomic_DNA"/>
</dbReference>
<protein>
    <recommendedName>
        <fullName evidence="3">Endonuclease/exonuclease/phosphatase domain-containing protein</fullName>
    </recommendedName>
</protein>
<reference evidence="1 2" key="1">
    <citation type="submission" date="2023-10" db="EMBL/GenBank/DDBJ databases">
        <title>Genome-Wide Identification Analysis in wild type Solanum Pinnatisectum Reveals Some Genes Defensing Phytophthora Infestans.</title>
        <authorList>
            <person name="Sun C."/>
        </authorList>
    </citation>
    <scope>NUCLEOTIDE SEQUENCE [LARGE SCALE GENOMIC DNA]</scope>
    <source>
        <strain evidence="1">LQN</strain>
        <tissue evidence="1">Leaf</tissue>
    </source>
</reference>
<evidence type="ECO:0000313" key="1">
    <source>
        <dbReference type="EMBL" id="KAK4728133.1"/>
    </source>
</evidence>
<dbReference type="SUPFAM" id="SSF56219">
    <property type="entry name" value="DNase I-like"/>
    <property type="match status" value="1"/>
</dbReference>
<evidence type="ECO:0008006" key="3">
    <source>
        <dbReference type="Google" id="ProtNLM"/>
    </source>
</evidence>
<sequence length="312" mass="36864">MVNHQVLLDDFHFNKMIEVRAVGNSGGLVVLWDDNMLELDEIATTEQEIHLFSCIYASTYRNKRKILWQNLQTIKINFGGRWLIGGGFNELLSNSDKKGGNALSNPCTRDFWNVINFCEFIDMGFKGSKYTWLNKSFPDAQVLHLPKTHSDHCPLLLSLLKNVNFKKERIFRFESMWSSHPELVNIIQNVWNNNPNLPTAINKFERDVTIWNRDTFGNIFYKKNKLIRRLQGIQKSENYPESQFLINLEQNLIQEYNTILKMEEEFWKLKSRINWLNEGDAKTKFFHTSTLNCRRRNKILSLQLDDDSWIYD</sequence>
<keyword evidence="2" id="KW-1185">Reference proteome</keyword>
<gene>
    <name evidence="1" type="ORF">R3W88_021121</name>
</gene>
<dbReference type="Gene3D" id="3.60.10.10">
    <property type="entry name" value="Endonuclease/exonuclease/phosphatase"/>
    <property type="match status" value="1"/>
</dbReference>
<proteinExistence type="predicted"/>
<dbReference type="Proteomes" id="UP001311915">
    <property type="component" value="Unassembled WGS sequence"/>
</dbReference>
<name>A0AAV9LRM6_9SOLN</name>
<dbReference type="InterPro" id="IPR036691">
    <property type="entry name" value="Endo/exonu/phosph_ase_sf"/>
</dbReference>
<accession>A0AAV9LRM6</accession>
<dbReference type="PANTHER" id="PTHR35218:SF9">
    <property type="entry name" value="ENDONUCLEASE_EXONUCLEASE_PHOSPHATASE DOMAIN-CONTAINING PROTEIN"/>
    <property type="match status" value="1"/>
</dbReference>
<evidence type="ECO:0000313" key="2">
    <source>
        <dbReference type="Proteomes" id="UP001311915"/>
    </source>
</evidence>